<dbReference type="EMBL" id="CP158165">
    <property type="protein sequence ID" value="XBV21872.1"/>
    <property type="molecule type" value="Genomic_DNA"/>
</dbReference>
<feature type="region of interest" description="Disordered" evidence="12">
    <location>
        <begin position="456"/>
        <end position="478"/>
    </location>
</feature>
<reference evidence="14" key="1">
    <citation type="submission" date="2024-06" db="EMBL/GenBank/DDBJ databases">
        <title>Kribbella sp. strain HUAS MG21 genome sequences.</title>
        <authorList>
            <person name="Mo P."/>
        </authorList>
    </citation>
    <scope>NUCLEOTIDE SEQUENCE</scope>
    <source>
        <strain evidence="14">HUAS MG21</strain>
    </source>
</reference>
<evidence type="ECO:0000256" key="10">
    <source>
        <dbReference type="PIRSR" id="PIRSR600101-2"/>
    </source>
</evidence>
<sequence>MKKLIAALSVTALVLTGASSPAVATTQQTQAPAKTPTAIGFGGAVSSVDPDATNIGLDVLRRGGNAVDAAVATAAALGVTEPYSAGIGGGGYFVYYDAKQRKVFTIDGRETAPATMPSNAFVNPATGQPYPFAQLVTSGVSIGVPGTLATWDRALKKWGSLSLGKALTPAADLAERGFVVDPTFRLQTLDNKDRFSQVLPTAALFLPNGDAPQVGTLFKNPDLAQTYRLIGQQGSSAFYTGALAGEMAAVAQNPPKTPNATLPFFPGYLRASDLAAYKTIDRKPTKVRYEGLDVYGMAPSSSGGTTVGEALNILRPQHLRQQSTTQSLHTYLEASALAFADRNAYVGDPAYVDVPVQELLSRGFGAERSCLIDPQKAATKPVPAGSPDGDYARCPQGAGVEARQDVKGQSTTHMVAADKWGNVVSYTLTIEQTGGSGITVPGRGFILNNELTDFSAVPNPQDPNRVEAGKRPRSSMSPTIVLRGGKPFLALGSPGGSTIITTVLQTLTNRLDRGMTLPQAIAAPRASQRNTASVTAEQAFIDQYGVALGSYGHTFTPAGPPGSSASEIGAVAALEFLPGGAILAAAEPSRRGGGAAGTAWPFRVR</sequence>
<dbReference type="PANTHER" id="PTHR43199">
    <property type="entry name" value="GLUTATHIONE HYDROLASE"/>
    <property type="match status" value="1"/>
</dbReference>
<feature type="binding site" evidence="10">
    <location>
        <position position="109"/>
    </location>
    <ligand>
        <name>L-glutamate</name>
        <dbReference type="ChEBI" id="CHEBI:29985"/>
    </ligand>
</feature>
<dbReference type="PRINTS" id="PR01210">
    <property type="entry name" value="GGTRANSPTASE"/>
</dbReference>
<organism evidence="14">
    <name type="scientific">Kribbella sp. HUAS MG21</name>
    <dbReference type="NCBI Taxonomy" id="3160966"/>
    <lineage>
        <taxon>Bacteria</taxon>
        <taxon>Bacillati</taxon>
        <taxon>Actinomycetota</taxon>
        <taxon>Actinomycetes</taxon>
        <taxon>Propionibacteriales</taxon>
        <taxon>Kribbellaceae</taxon>
        <taxon>Kribbella</taxon>
    </lineage>
</organism>
<dbReference type="GO" id="GO:0036374">
    <property type="term" value="F:glutathione hydrolase activity"/>
    <property type="evidence" value="ECO:0007669"/>
    <property type="project" value="UniProtKB-UniRule"/>
</dbReference>
<dbReference type="SUPFAM" id="SSF56235">
    <property type="entry name" value="N-terminal nucleophile aminohydrolases (Ntn hydrolases)"/>
    <property type="match status" value="1"/>
</dbReference>
<keyword evidence="7 11" id="KW-0012">Acyltransferase</keyword>
<evidence type="ECO:0000256" key="6">
    <source>
        <dbReference type="ARBA" id="ARBA00023145"/>
    </source>
</evidence>
<dbReference type="InterPro" id="IPR051792">
    <property type="entry name" value="GGT_bact"/>
</dbReference>
<accession>A0AAU7T4W6</accession>
<dbReference type="GO" id="GO:0103068">
    <property type="term" value="F:leukotriene C4 gamma-glutamyl transferase activity"/>
    <property type="evidence" value="ECO:0007669"/>
    <property type="project" value="UniProtKB-EC"/>
</dbReference>
<evidence type="ECO:0000256" key="11">
    <source>
        <dbReference type="RuleBase" id="RU368036"/>
    </source>
</evidence>
<proteinExistence type="inferred from homology"/>
<dbReference type="Pfam" id="PF01019">
    <property type="entry name" value="G_glu_transpept"/>
    <property type="match status" value="1"/>
</dbReference>
<feature type="active site" description="Nucleophile" evidence="9">
    <location>
        <position position="411"/>
    </location>
</feature>
<evidence type="ECO:0000256" key="7">
    <source>
        <dbReference type="ARBA" id="ARBA00023315"/>
    </source>
</evidence>
<comment type="catalytic activity">
    <reaction evidence="2 11">
        <text>glutathione + H2O = L-cysteinylglycine + L-glutamate</text>
        <dbReference type="Rhea" id="RHEA:28807"/>
        <dbReference type="ChEBI" id="CHEBI:15377"/>
        <dbReference type="ChEBI" id="CHEBI:29985"/>
        <dbReference type="ChEBI" id="CHEBI:57925"/>
        <dbReference type="ChEBI" id="CHEBI:61694"/>
        <dbReference type="EC" id="3.4.19.13"/>
    </reaction>
</comment>
<comment type="catalytic activity">
    <reaction evidence="1 11">
        <text>an S-substituted glutathione + H2O = an S-substituted L-cysteinylglycine + L-glutamate</text>
        <dbReference type="Rhea" id="RHEA:59468"/>
        <dbReference type="ChEBI" id="CHEBI:15377"/>
        <dbReference type="ChEBI" id="CHEBI:29985"/>
        <dbReference type="ChEBI" id="CHEBI:90779"/>
        <dbReference type="ChEBI" id="CHEBI:143103"/>
        <dbReference type="EC" id="3.4.19.13"/>
    </reaction>
</comment>
<feature type="chain" id="PRO_5043706073" description="Glutathione hydrolase proenzyme" evidence="13">
    <location>
        <begin position="25"/>
        <end position="605"/>
    </location>
</feature>
<keyword evidence="6 11" id="KW-0865">Zymogen</keyword>
<evidence type="ECO:0000256" key="4">
    <source>
        <dbReference type="ARBA" id="ARBA00022679"/>
    </source>
</evidence>
<comment type="catalytic activity">
    <reaction evidence="8 11">
        <text>an N-terminal (5-L-glutamyl)-[peptide] + an alpha-amino acid = 5-L-glutamyl amino acid + an N-terminal L-alpha-aminoacyl-[peptide]</text>
        <dbReference type="Rhea" id="RHEA:23904"/>
        <dbReference type="Rhea" id="RHEA-COMP:9780"/>
        <dbReference type="Rhea" id="RHEA-COMP:9795"/>
        <dbReference type="ChEBI" id="CHEBI:77644"/>
        <dbReference type="ChEBI" id="CHEBI:78597"/>
        <dbReference type="ChEBI" id="CHEBI:78599"/>
        <dbReference type="ChEBI" id="CHEBI:78608"/>
        <dbReference type="EC" id="2.3.2.2"/>
    </reaction>
</comment>
<evidence type="ECO:0000256" key="2">
    <source>
        <dbReference type="ARBA" id="ARBA00001089"/>
    </source>
</evidence>
<dbReference type="GO" id="GO:0006751">
    <property type="term" value="P:glutathione catabolic process"/>
    <property type="evidence" value="ECO:0007669"/>
    <property type="project" value="UniProtKB-UniRule"/>
</dbReference>
<dbReference type="AlphaFoldDB" id="A0AAU7T4W6"/>
<feature type="binding site" evidence="10">
    <location>
        <position position="453"/>
    </location>
    <ligand>
        <name>L-glutamate</name>
        <dbReference type="ChEBI" id="CHEBI:29985"/>
    </ligand>
</feature>
<feature type="binding site" evidence="10">
    <location>
        <position position="496"/>
    </location>
    <ligand>
        <name>L-glutamate</name>
        <dbReference type="ChEBI" id="CHEBI:29985"/>
    </ligand>
</feature>
<dbReference type="RefSeq" id="WP_350274722.1">
    <property type="nucleotide sequence ID" value="NZ_CP158165.1"/>
</dbReference>
<gene>
    <name evidence="14" type="primary">ggt</name>
    <name evidence="14" type="ORF">ABN611_25310</name>
</gene>
<dbReference type="EC" id="2.3.2.2" evidence="11"/>
<evidence type="ECO:0000256" key="5">
    <source>
        <dbReference type="ARBA" id="ARBA00022801"/>
    </source>
</evidence>
<comment type="subunit">
    <text evidence="11">This enzyme consists of two polypeptide chains, which are synthesized in precursor form from a single polypeptide.</text>
</comment>
<evidence type="ECO:0000256" key="3">
    <source>
        <dbReference type="ARBA" id="ARBA00009381"/>
    </source>
</evidence>
<keyword evidence="11" id="KW-0317">Glutathione biosynthesis</keyword>
<dbReference type="InterPro" id="IPR043137">
    <property type="entry name" value="GGT_ssub_C"/>
</dbReference>
<dbReference type="GO" id="GO:0006750">
    <property type="term" value="P:glutathione biosynthetic process"/>
    <property type="evidence" value="ECO:0007669"/>
    <property type="project" value="UniProtKB-KW"/>
</dbReference>
<dbReference type="Gene3D" id="1.10.246.130">
    <property type="match status" value="1"/>
</dbReference>
<comment type="similarity">
    <text evidence="3 11">Belongs to the gamma-glutamyltransferase family.</text>
</comment>
<comment type="PTM">
    <text evidence="11">Cleaved by autocatalysis into a large and a small subunit.</text>
</comment>
<evidence type="ECO:0000256" key="1">
    <source>
        <dbReference type="ARBA" id="ARBA00001049"/>
    </source>
</evidence>
<evidence type="ECO:0000256" key="8">
    <source>
        <dbReference type="ARBA" id="ARBA00047417"/>
    </source>
</evidence>
<keyword evidence="5 11" id="KW-0378">Hydrolase</keyword>
<dbReference type="InterPro" id="IPR029055">
    <property type="entry name" value="Ntn_hydrolases_N"/>
</dbReference>
<feature type="signal peptide" evidence="13">
    <location>
        <begin position="1"/>
        <end position="24"/>
    </location>
</feature>
<dbReference type="Gene3D" id="3.60.20.40">
    <property type="match status" value="1"/>
</dbReference>
<dbReference type="EC" id="3.4.19.13" evidence="11"/>
<dbReference type="InterPro" id="IPR043138">
    <property type="entry name" value="GGT_lsub"/>
</dbReference>
<feature type="binding site" evidence="10">
    <location>
        <begin position="474"/>
        <end position="475"/>
    </location>
    <ligand>
        <name>L-glutamate</name>
        <dbReference type="ChEBI" id="CHEBI:29985"/>
    </ligand>
</feature>
<dbReference type="PANTHER" id="PTHR43199:SF1">
    <property type="entry name" value="GLUTATHIONE HYDROLASE PROENZYME"/>
    <property type="match status" value="1"/>
</dbReference>
<dbReference type="NCBIfam" id="TIGR00066">
    <property type="entry name" value="g_glut_trans"/>
    <property type="match status" value="1"/>
</dbReference>
<evidence type="ECO:0000313" key="14">
    <source>
        <dbReference type="EMBL" id="XBV21872.1"/>
    </source>
</evidence>
<protein>
    <recommendedName>
        <fullName evidence="11">Glutathione hydrolase proenzyme</fullName>
        <ecNumber evidence="11">2.3.2.2</ecNumber>
        <ecNumber evidence="11">3.4.19.13</ecNumber>
    </recommendedName>
    <component>
        <recommendedName>
            <fullName evidence="11">Glutathione hydrolase large chain</fullName>
        </recommendedName>
    </component>
    <component>
        <recommendedName>
            <fullName evidence="11">Glutathione hydrolase small chain</fullName>
        </recommendedName>
    </component>
</protein>
<keyword evidence="13" id="KW-0732">Signal</keyword>
<evidence type="ECO:0000256" key="13">
    <source>
        <dbReference type="SAM" id="SignalP"/>
    </source>
</evidence>
<name>A0AAU7T4W6_9ACTN</name>
<keyword evidence="4 11" id="KW-0808">Transferase</keyword>
<comment type="pathway">
    <text evidence="11">Sulfur metabolism; glutathione metabolism.</text>
</comment>
<evidence type="ECO:0000256" key="9">
    <source>
        <dbReference type="PIRSR" id="PIRSR600101-1"/>
    </source>
</evidence>
<dbReference type="InterPro" id="IPR000101">
    <property type="entry name" value="GGT_peptidase"/>
</dbReference>
<evidence type="ECO:0000256" key="12">
    <source>
        <dbReference type="SAM" id="MobiDB-lite"/>
    </source>
</evidence>